<evidence type="ECO:0008006" key="4">
    <source>
        <dbReference type="Google" id="ProtNLM"/>
    </source>
</evidence>
<reference evidence="2 3" key="1">
    <citation type="submission" date="2015-09" db="EMBL/GenBank/DDBJ databases">
        <title>Draft genome of the scarab beetle Oryctes borbonicus.</title>
        <authorList>
            <person name="Meyer J.M."/>
            <person name="Markov G.V."/>
            <person name="Baskaran P."/>
            <person name="Herrmann M."/>
            <person name="Sommer R.J."/>
            <person name="Roedelsperger C."/>
        </authorList>
    </citation>
    <scope>NUCLEOTIDE SEQUENCE [LARGE SCALE GENOMIC DNA]</scope>
    <source>
        <strain evidence="2">OB123</strain>
        <tissue evidence="2">Whole animal</tissue>
    </source>
</reference>
<accession>A0A0T6BE18</accession>
<feature type="signal peptide" evidence="1">
    <location>
        <begin position="1"/>
        <end position="16"/>
    </location>
</feature>
<keyword evidence="3" id="KW-1185">Reference proteome</keyword>
<feature type="chain" id="PRO_5006668606" description="Protein G12" evidence="1">
    <location>
        <begin position="17"/>
        <end position="210"/>
    </location>
</feature>
<organism evidence="2 3">
    <name type="scientific">Oryctes borbonicus</name>
    <dbReference type="NCBI Taxonomy" id="1629725"/>
    <lineage>
        <taxon>Eukaryota</taxon>
        <taxon>Metazoa</taxon>
        <taxon>Ecdysozoa</taxon>
        <taxon>Arthropoda</taxon>
        <taxon>Hexapoda</taxon>
        <taxon>Insecta</taxon>
        <taxon>Pterygota</taxon>
        <taxon>Neoptera</taxon>
        <taxon>Endopterygota</taxon>
        <taxon>Coleoptera</taxon>
        <taxon>Polyphaga</taxon>
        <taxon>Scarabaeiformia</taxon>
        <taxon>Scarabaeidae</taxon>
        <taxon>Dynastinae</taxon>
        <taxon>Oryctes</taxon>
    </lineage>
</organism>
<dbReference type="AlphaFoldDB" id="A0A0T6BE18"/>
<protein>
    <recommendedName>
        <fullName evidence="4">Protein G12</fullName>
    </recommendedName>
</protein>
<dbReference type="InterPro" id="IPR010629">
    <property type="entry name" value="Ins_allergen"/>
</dbReference>
<dbReference type="Proteomes" id="UP000051574">
    <property type="component" value="Unassembled WGS sequence"/>
</dbReference>
<proteinExistence type="predicted"/>
<comment type="caution">
    <text evidence="2">The sequence shown here is derived from an EMBL/GenBank/DDBJ whole genome shotgun (WGS) entry which is preliminary data.</text>
</comment>
<keyword evidence="1" id="KW-0732">Signal</keyword>
<gene>
    <name evidence="2" type="ORF">AMK59_2688</name>
</gene>
<evidence type="ECO:0000256" key="1">
    <source>
        <dbReference type="SAM" id="SignalP"/>
    </source>
</evidence>
<evidence type="ECO:0000313" key="2">
    <source>
        <dbReference type="EMBL" id="KRT85584.1"/>
    </source>
</evidence>
<sequence length="210" mass="23548">MKILIFFAVLICSAASAPSINDTGVSNDIADFLEIVPVEKIKKIAVKHLHDDPEFQAAIQYIKGPEFSAMLLELVQQPEVIALKAFLKDAGIDLDIYSAGLCSFLEGVNIQTDNKERSLKKFIEDVRQVIPTAKLIQTFDNKMSTSPTFREFYGKISSEEAHQLITKVRALPVFKRIVSEFKVMGIDLDYIFNIAYAVFGWSDQTLTPKP</sequence>
<dbReference type="OrthoDB" id="7882129at2759"/>
<name>A0A0T6BE18_9SCAR</name>
<dbReference type="PANTHER" id="PTHR21163">
    <property type="entry name" value="PROTEIN G12"/>
    <property type="match status" value="1"/>
</dbReference>
<evidence type="ECO:0000313" key="3">
    <source>
        <dbReference type="Proteomes" id="UP000051574"/>
    </source>
</evidence>
<dbReference type="EMBL" id="LJIG01001356">
    <property type="protein sequence ID" value="KRT85584.1"/>
    <property type="molecule type" value="Genomic_DNA"/>
</dbReference>
<dbReference type="PANTHER" id="PTHR21163:SF1">
    <property type="entry name" value="PROTEIN G12"/>
    <property type="match status" value="1"/>
</dbReference>
<dbReference type="Pfam" id="PF06757">
    <property type="entry name" value="Ins_allergen_rp"/>
    <property type="match status" value="1"/>
</dbReference>